<gene>
    <name evidence="1" type="ORF">HAX54_021751</name>
</gene>
<feature type="non-terminal residue" evidence="1">
    <location>
        <position position="1"/>
    </location>
</feature>
<evidence type="ECO:0000313" key="1">
    <source>
        <dbReference type="EMBL" id="MCD7453655.1"/>
    </source>
</evidence>
<protein>
    <submittedName>
        <fullName evidence="1">Uncharacterized protein</fullName>
    </submittedName>
</protein>
<organism evidence="1 2">
    <name type="scientific">Datura stramonium</name>
    <name type="common">Jimsonweed</name>
    <name type="synonym">Common thornapple</name>
    <dbReference type="NCBI Taxonomy" id="4076"/>
    <lineage>
        <taxon>Eukaryota</taxon>
        <taxon>Viridiplantae</taxon>
        <taxon>Streptophyta</taxon>
        <taxon>Embryophyta</taxon>
        <taxon>Tracheophyta</taxon>
        <taxon>Spermatophyta</taxon>
        <taxon>Magnoliopsida</taxon>
        <taxon>eudicotyledons</taxon>
        <taxon>Gunneridae</taxon>
        <taxon>Pentapetalae</taxon>
        <taxon>asterids</taxon>
        <taxon>lamiids</taxon>
        <taxon>Solanales</taxon>
        <taxon>Solanaceae</taxon>
        <taxon>Solanoideae</taxon>
        <taxon>Datureae</taxon>
        <taxon>Datura</taxon>
    </lineage>
</organism>
<comment type="caution">
    <text evidence="1">The sequence shown here is derived from an EMBL/GenBank/DDBJ whole genome shotgun (WGS) entry which is preliminary data.</text>
</comment>
<evidence type="ECO:0000313" key="2">
    <source>
        <dbReference type="Proteomes" id="UP000823775"/>
    </source>
</evidence>
<reference evidence="1 2" key="1">
    <citation type="journal article" date="2021" name="BMC Genomics">
        <title>Datura genome reveals duplications of psychoactive alkaloid biosynthetic genes and high mutation rate following tissue culture.</title>
        <authorList>
            <person name="Rajewski A."/>
            <person name="Carter-House D."/>
            <person name="Stajich J."/>
            <person name="Litt A."/>
        </authorList>
    </citation>
    <scope>NUCLEOTIDE SEQUENCE [LARGE SCALE GENOMIC DNA]</scope>
    <source>
        <strain evidence="1">AR-01</strain>
    </source>
</reference>
<proteinExistence type="predicted"/>
<name>A0ABS8S3I4_DATST</name>
<dbReference type="Proteomes" id="UP000823775">
    <property type="component" value="Unassembled WGS sequence"/>
</dbReference>
<sequence length="53" mass="5933">TRDVSTRPRVEDVDDLMGDYLGLKSTNCNDFDSYISQARDSIRDANGKPQLLA</sequence>
<accession>A0ABS8S3I4</accession>
<keyword evidence="2" id="KW-1185">Reference proteome</keyword>
<dbReference type="EMBL" id="JACEIK010000261">
    <property type="protein sequence ID" value="MCD7453655.1"/>
    <property type="molecule type" value="Genomic_DNA"/>
</dbReference>